<dbReference type="EMBL" id="JAYMYR010000004">
    <property type="protein sequence ID" value="KAK7366561.1"/>
    <property type="molecule type" value="Genomic_DNA"/>
</dbReference>
<proteinExistence type="predicted"/>
<gene>
    <name evidence="2" type="ORF">VNO80_08554</name>
</gene>
<keyword evidence="1" id="KW-1133">Transmembrane helix</keyword>
<dbReference type="AlphaFoldDB" id="A0AAN9RBP4"/>
<dbReference type="PANTHER" id="PTHR31479:SF2">
    <property type="entry name" value="ALPHA_BETA-HYDROLASES SUPERFAMILY PROTEIN"/>
    <property type="match status" value="1"/>
</dbReference>
<keyword evidence="3" id="KW-1185">Reference proteome</keyword>
<reference evidence="2 3" key="1">
    <citation type="submission" date="2024-01" db="EMBL/GenBank/DDBJ databases">
        <title>The genomes of 5 underutilized Papilionoideae crops provide insights into root nodulation and disease resistanc.</title>
        <authorList>
            <person name="Jiang F."/>
        </authorList>
    </citation>
    <scope>NUCLEOTIDE SEQUENCE [LARGE SCALE GENOMIC DNA]</scope>
    <source>
        <strain evidence="2">JINMINGXINNONG_FW02</strain>
        <tissue evidence="2">Leaves</tissue>
    </source>
</reference>
<keyword evidence="1" id="KW-0472">Membrane</keyword>
<comment type="caution">
    <text evidence="2">The sequence shown here is derived from an EMBL/GenBank/DDBJ whole genome shotgun (WGS) entry which is preliminary data.</text>
</comment>
<name>A0AAN9RBP4_PHACN</name>
<protein>
    <submittedName>
        <fullName evidence="2">Uncharacterized protein</fullName>
    </submittedName>
</protein>
<dbReference type="Gene3D" id="1.20.120.1240">
    <property type="entry name" value="Dynamin, middle domain"/>
    <property type="match status" value="1"/>
</dbReference>
<feature type="transmembrane region" description="Helical" evidence="1">
    <location>
        <begin position="88"/>
        <end position="105"/>
    </location>
</feature>
<organism evidence="2 3">
    <name type="scientific">Phaseolus coccineus</name>
    <name type="common">Scarlet runner bean</name>
    <name type="synonym">Phaseolus multiflorus</name>
    <dbReference type="NCBI Taxonomy" id="3886"/>
    <lineage>
        <taxon>Eukaryota</taxon>
        <taxon>Viridiplantae</taxon>
        <taxon>Streptophyta</taxon>
        <taxon>Embryophyta</taxon>
        <taxon>Tracheophyta</taxon>
        <taxon>Spermatophyta</taxon>
        <taxon>Magnoliopsida</taxon>
        <taxon>eudicotyledons</taxon>
        <taxon>Gunneridae</taxon>
        <taxon>Pentapetalae</taxon>
        <taxon>rosids</taxon>
        <taxon>fabids</taxon>
        <taxon>Fabales</taxon>
        <taxon>Fabaceae</taxon>
        <taxon>Papilionoideae</taxon>
        <taxon>50 kb inversion clade</taxon>
        <taxon>NPAAA clade</taxon>
        <taxon>indigoferoid/millettioid clade</taxon>
        <taxon>Phaseoleae</taxon>
        <taxon>Phaseolus</taxon>
    </lineage>
</organism>
<accession>A0AAN9RBP4</accession>
<sequence length="107" mass="12494">MENIRKRITEADGYQRYLIAPEQGYRHLVESSLTTIRGPAEAAVDALIQGFILSRNNAYHQRSAAASLVHGVYVLEEDRQERHEDRNALALPWWTFFHFLLFLYACW</sequence>
<dbReference type="Proteomes" id="UP001374584">
    <property type="component" value="Unassembled WGS sequence"/>
</dbReference>
<keyword evidence="1" id="KW-0812">Transmembrane</keyword>
<evidence type="ECO:0000256" key="1">
    <source>
        <dbReference type="SAM" id="Phobius"/>
    </source>
</evidence>
<dbReference type="PANTHER" id="PTHR31479">
    <property type="entry name" value="ALPHA/BETA-HYDROLASES SUPERFAMILY PROTEIN"/>
    <property type="match status" value="1"/>
</dbReference>
<evidence type="ECO:0000313" key="3">
    <source>
        <dbReference type="Proteomes" id="UP001374584"/>
    </source>
</evidence>
<evidence type="ECO:0000313" key="2">
    <source>
        <dbReference type="EMBL" id="KAK7366561.1"/>
    </source>
</evidence>